<proteinExistence type="predicted"/>
<gene>
    <name evidence="2" type="ORF">ALC56_13291</name>
</gene>
<dbReference type="Proteomes" id="UP000078541">
    <property type="component" value="Unassembled WGS sequence"/>
</dbReference>
<organism evidence="2 3">
    <name type="scientific">Trachymyrmex septentrionalis</name>
    <dbReference type="NCBI Taxonomy" id="34720"/>
    <lineage>
        <taxon>Eukaryota</taxon>
        <taxon>Metazoa</taxon>
        <taxon>Ecdysozoa</taxon>
        <taxon>Arthropoda</taxon>
        <taxon>Hexapoda</taxon>
        <taxon>Insecta</taxon>
        <taxon>Pterygota</taxon>
        <taxon>Neoptera</taxon>
        <taxon>Endopterygota</taxon>
        <taxon>Hymenoptera</taxon>
        <taxon>Apocrita</taxon>
        <taxon>Aculeata</taxon>
        <taxon>Formicoidea</taxon>
        <taxon>Formicidae</taxon>
        <taxon>Myrmicinae</taxon>
        <taxon>Trachymyrmex</taxon>
    </lineage>
</organism>
<protein>
    <submittedName>
        <fullName evidence="2">Uncharacterized protein</fullName>
    </submittedName>
</protein>
<dbReference type="AlphaFoldDB" id="A0A195EX27"/>
<dbReference type="STRING" id="34720.A0A195EX27"/>
<keyword evidence="3" id="KW-1185">Reference proteome</keyword>
<evidence type="ECO:0000256" key="1">
    <source>
        <dbReference type="SAM" id="MobiDB-lite"/>
    </source>
</evidence>
<dbReference type="EMBL" id="KQ981953">
    <property type="protein sequence ID" value="KYN32434.1"/>
    <property type="molecule type" value="Genomic_DNA"/>
</dbReference>
<evidence type="ECO:0000313" key="3">
    <source>
        <dbReference type="Proteomes" id="UP000078541"/>
    </source>
</evidence>
<accession>A0A195EX27</accession>
<dbReference type="InterPro" id="IPR036397">
    <property type="entry name" value="RNaseH_sf"/>
</dbReference>
<reference evidence="2 3" key="1">
    <citation type="submission" date="2016-03" db="EMBL/GenBank/DDBJ databases">
        <title>Trachymyrmex septentrionalis WGS genome.</title>
        <authorList>
            <person name="Nygaard S."/>
            <person name="Hu H."/>
            <person name="Boomsma J."/>
            <person name="Zhang G."/>
        </authorList>
    </citation>
    <scope>NUCLEOTIDE SEQUENCE [LARGE SCALE GENOMIC DNA]</scope>
    <source>
        <strain evidence="2">Tsep2-gDNA-1</strain>
        <tissue evidence="2">Whole body</tissue>
    </source>
</reference>
<feature type="region of interest" description="Disordered" evidence="1">
    <location>
        <begin position="87"/>
        <end position="109"/>
    </location>
</feature>
<evidence type="ECO:0000313" key="2">
    <source>
        <dbReference type="EMBL" id="KYN32434.1"/>
    </source>
</evidence>
<feature type="non-terminal residue" evidence="2">
    <location>
        <position position="1"/>
    </location>
</feature>
<name>A0A195EX27_9HYME</name>
<sequence>LLRSPDLNNPLDYFLWGHLKSLVYIPPIENENDLRNRTITSCEAIRLERHAVIFVPLTRQPALRHLPTGTSFIFAYAVYHEQEEESASVLTRPGGRIPLIGQAPPSGTH</sequence>
<dbReference type="Gene3D" id="3.30.420.10">
    <property type="entry name" value="Ribonuclease H-like superfamily/Ribonuclease H"/>
    <property type="match status" value="1"/>
</dbReference>
<dbReference type="GO" id="GO:0003676">
    <property type="term" value="F:nucleic acid binding"/>
    <property type="evidence" value="ECO:0007669"/>
    <property type="project" value="InterPro"/>
</dbReference>